<dbReference type="EMBL" id="CAADIC010000029">
    <property type="protein sequence ID" value="VFR43379.1"/>
    <property type="molecule type" value="Genomic_DNA"/>
</dbReference>
<keyword evidence="1" id="KW-0812">Transmembrane</keyword>
<sequence length="206" mass="20988">MSEELQTVRLYGKLGAAFGRVHRLVVSSAQEAVAALSATVPGFEQALLASEGQGVRYAVFHGRRNLCADDLGDAVAGEDIRIAPVLIGAKRGGLFQVMLGAALVVGASIAVPGGGAGLMAAFKAAPIYYGMVAGMGVSMALNGVAQMLTPQMQGLSSLDNPENGASYHFNGPVNTTAQGNCVPVLYGEMIIGSAVVSAGIYSEDQA</sequence>
<dbReference type="Pfam" id="PF06805">
    <property type="entry name" value="Lambda_tail_I"/>
    <property type="match status" value="1"/>
</dbReference>
<evidence type="ECO:0000256" key="1">
    <source>
        <dbReference type="SAM" id="Phobius"/>
    </source>
</evidence>
<reference evidence="3" key="1">
    <citation type="submission" date="2019-03" db="EMBL/GenBank/DDBJ databases">
        <authorList>
            <person name="Danneels B."/>
        </authorList>
    </citation>
    <scope>NUCLEOTIDE SEQUENCE</scope>
</reference>
<evidence type="ECO:0000313" key="5">
    <source>
        <dbReference type="EMBL" id="VFR80151.1"/>
    </source>
</evidence>
<evidence type="ECO:0000313" key="6">
    <source>
        <dbReference type="EMBL" id="VFR89588.1"/>
    </source>
</evidence>
<accession>A0A484TXB5</accession>
<evidence type="ECO:0000313" key="4">
    <source>
        <dbReference type="EMBL" id="VFR79524.1"/>
    </source>
</evidence>
<feature type="transmembrane region" description="Helical" evidence="1">
    <location>
        <begin position="127"/>
        <end position="145"/>
    </location>
</feature>
<dbReference type="EMBL" id="CAADIN010000006">
    <property type="protein sequence ID" value="VFR79524.1"/>
    <property type="molecule type" value="Genomic_DNA"/>
</dbReference>
<evidence type="ECO:0000313" key="2">
    <source>
        <dbReference type="EMBL" id="VFR43379.1"/>
    </source>
</evidence>
<proteinExistence type="predicted"/>
<gene>
    <name evidence="2" type="ORF">ANDA3_3069</name>
    <name evidence="3" type="ORF">DAR2_2937</name>
    <name evidence="6" type="ORF">DAR3_2935</name>
    <name evidence="5" type="ORF">ISE1_2864</name>
    <name evidence="4" type="ORF">ISE2_2843</name>
</gene>
<keyword evidence="1" id="KW-0472">Membrane</keyword>
<dbReference type="EMBL" id="CAADIJ010000029">
    <property type="protein sequence ID" value="VFR89588.1"/>
    <property type="molecule type" value="Genomic_DNA"/>
</dbReference>
<dbReference type="EMBL" id="CAADIL010000027">
    <property type="protein sequence ID" value="VFR79464.1"/>
    <property type="molecule type" value="Genomic_DNA"/>
</dbReference>
<keyword evidence="1" id="KW-1133">Transmembrane helix</keyword>
<feature type="transmembrane region" description="Helical" evidence="1">
    <location>
        <begin position="97"/>
        <end position="121"/>
    </location>
</feature>
<dbReference type="InterPro" id="IPR010654">
    <property type="entry name" value="Phage_lambda_tail_I"/>
</dbReference>
<protein>
    <submittedName>
        <fullName evidence="3">Phage tail assembly protein I</fullName>
    </submittedName>
</protein>
<organism evidence="3">
    <name type="scientific">plant metagenome</name>
    <dbReference type="NCBI Taxonomy" id="1297885"/>
    <lineage>
        <taxon>unclassified sequences</taxon>
        <taxon>metagenomes</taxon>
        <taxon>organismal metagenomes</taxon>
    </lineage>
</organism>
<dbReference type="AlphaFoldDB" id="A0A484TXB5"/>
<evidence type="ECO:0000313" key="3">
    <source>
        <dbReference type="EMBL" id="VFR79464.1"/>
    </source>
</evidence>
<dbReference type="EMBL" id="CAADIM010000017">
    <property type="protein sequence ID" value="VFR80151.1"/>
    <property type="molecule type" value="Genomic_DNA"/>
</dbReference>
<name>A0A484TXB5_9ZZZZ</name>